<evidence type="ECO:0000313" key="2">
    <source>
        <dbReference type="Proteomes" id="UP000249061"/>
    </source>
</evidence>
<reference evidence="1 2" key="1">
    <citation type="submission" date="2017-08" db="EMBL/GenBank/DDBJ databases">
        <title>Infants hospitalized years apart are colonized by the same room-sourced microbial strains.</title>
        <authorList>
            <person name="Brooks B."/>
            <person name="Olm M.R."/>
            <person name="Firek B.A."/>
            <person name="Baker R."/>
            <person name="Thomas B.C."/>
            <person name="Morowitz M.J."/>
            <person name="Banfield J.F."/>
        </authorList>
    </citation>
    <scope>NUCLEOTIDE SEQUENCE [LARGE SCALE GENOMIC DNA]</scope>
    <source>
        <strain evidence="1">S2_003_000_R2_14</strain>
    </source>
</reference>
<comment type="caution">
    <text evidence="1">The sequence shown here is derived from an EMBL/GenBank/DDBJ whole genome shotgun (WGS) entry which is preliminary data.</text>
</comment>
<name>A0A2W5UHM3_9BACT</name>
<proteinExistence type="predicted"/>
<organism evidence="1 2">
    <name type="scientific">Archangium gephyra</name>
    <dbReference type="NCBI Taxonomy" id="48"/>
    <lineage>
        <taxon>Bacteria</taxon>
        <taxon>Pseudomonadati</taxon>
        <taxon>Myxococcota</taxon>
        <taxon>Myxococcia</taxon>
        <taxon>Myxococcales</taxon>
        <taxon>Cystobacterineae</taxon>
        <taxon>Archangiaceae</taxon>
        <taxon>Archangium</taxon>
    </lineage>
</organism>
<dbReference type="Proteomes" id="UP000249061">
    <property type="component" value="Unassembled WGS sequence"/>
</dbReference>
<sequence>MSALQTATAFPLSKSVDAIRESVDRLEKLLPDREDSAIVLDFIEDDLREGLDAISEVEAHFTDILDTLRADKVTPIKLLDAAEDFRVLNRIEYLMVVVAQLRRRLSQAAGKMRERPVR</sequence>
<dbReference type="EMBL" id="QFQP01000025">
    <property type="protein sequence ID" value="PZR08458.1"/>
    <property type="molecule type" value="Genomic_DNA"/>
</dbReference>
<dbReference type="AlphaFoldDB" id="A0A2W5UHM3"/>
<evidence type="ECO:0000313" key="1">
    <source>
        <dbReference type="EMBL" id="PZR08458.1"/>
    </source>
</evidence>
<protein>
    <submittedName>
        <fullName evidence="1">Uncharacterized protein</fullName>
    </submittedName>
</protein>
<gene>
    <name evidence="1" type="ORF">DI536_24690</name>
</gene>
<accession>A0A2W5UHM3</accession>